<evidence type="ECO:0000259" key="2">
    <source>
        <dbReference type="Pfam" id="PF00501"/>
    </source>
</evidence>
<feature type="region of interest" description="Disordered" evidence="1">
    <location>
        <begin position="1"/>
        <end position="26"/>
    </location>
</feature>
<organism evidence="3 4">
    <name type="scientific">Streptomyces laculatispora</name>
    <dbReference type="NCBI Taxonomy" id="887464"/>
    <lineage>
        <taxon>Bacteria</taxon>
        <taxon>Bacillati</taxon>
        <taxon>Actinomycetota</taxon>
        <taxon>Actinomycetes</taxon>
        <taxon>Kitasatosporales</taxon>
        <taxon>Streptomycetaceae</taxon>
        <taxon>Streptomyces</taxon>
    </lineage>
</organism>
<dbReference type="PANTHER" id="PTHR45527">
    <property type="entry name" value="NONRIBOSOMAL PEPTIDE SYNTHETASE"/>
    <property type="match status" value="1"/>
</dbReference>
<protein>
    <submittedName>
        <fullName evidence="3">AMP-binding protein</fullName>
    </submittedName>
</protein>
<dbReference type="Pfam" id="PF00501">
    <property type="entry name" value="AMP-binding"/>
    <property type="match status" value="1"/>
</dbReference>
<proteinExistence type="predicted"/>
<dbReference type="Gene3D" id="3.30.300.30">
    <property type="match status" value="1"/>
</dbReference>
<dbReference type="PANTHER" id="PTHR45527:SF1">
    <property type="entry name" value="FATTY ACID SYNTHASE"/>
    <property type="match status" value="1"/>
</dbReference>
<accession>A0ABY9I124</accession>
<sequence>MENPNTTYAPTAHGSGGTVHSLLDDATADTPDGRCLHDSAGEVTYRRMAELSHGFADWLTARGAARGDRLLVQLPSRRELVAMVYGASRLGVILVPLNPAMKEYHLRSVIEDAEPSLIIGDGPTTEVLGRAAGLPVHDLATVWPHVEEAAGRPAPPPLGISADDTAFLVYTSGSTAAPKAVVCPHAQVTFASRAIQEVLGYRPDDVVFCRFPISWDYGLYKVLLACLGRSQLVLDGGESDLVLLRRMRETGATVVPIVPSLATMIGTLARRDTQDPPPVRMFTNTGAALPAHAVTALREAFPGVQVVRQFGQTECKRVSIMPPDQENERPQSVGLPLPGTTVLILDAEGRSLPAGETGEIVAVGPHVMPGYWRRPELSARTFRRDPGTGALRLHTGDYGRLDEDGYLYFEGRRDDMFKRKGIRMSTVEIEAAAMDIPGVRTATALPPTDTRDLVLFAETELPPHTVLKELAERLEPAKVPALCRVLDELPLSLHGKNARQVLTEMIDGEGR</sequence>
<dbReference type="InterPro" id="IPR045851">
    <property type="entry name" value="AMP-bd_C_sf"/>
</dbReference>
<feature type="domain" description="AMP-dependent synthetase/ligase" evidence="2">
    <location>
        <begin position="25"/>
        <end position="372"/>
    </location>
</feature>
<dbReference type="RefSeq" id="WP_306086911.1">
    <property type="nucleotide sequence ID" value="NZ_CP120992.1"/>
</dbReference>
<dbReference type="Gene3D" id="3.40.50.12780">
    <property type="entry name" value="N-terminal domain of ligase-like"/>
    <property type="match status" value="1"/>
</dbReference>
<evidence type="ECO:0000313" key="4">
    <source>
        <dbReference type="Proteomes" id="UP001229952"/>
    </source>
</evidence>
<gene>
    <name evidence="3" type="ORF">P8A22_11465</name>
</gene>
<name>A0ABY9I124_9ACTN</name>
<keyword evidence="4" id="KW-1185">Reference proteome</keyword>
<reference evidence="3 4" key="1">
    <citation type="submission" date="2023-03" db="EMBL/GenBank/DDBJ databases">
        <title>Isolation and description of six Streptomyces strains from soil environments, able to metabolize different microbial glucans.</title>
        <authorList>
            <person name="Widen T."/>
            <person name="Larsbrink J."/>
        </authorList>
    </citation>
    <scope>NUCLEOTIDE SEQUENCE [LARGE SCALE GENOMIC DNA]</scope>
    <source>
        <strain evidence="3 4">Mut2</strain>
    </source>
</reference>
<dbReference type="Proteomes" id="UP001229952">
    <property type="component" value="Chromosome"/>
</dbReference>
<dbReference type="SUPFAM" id="SSF56801">
    <property type="entry name" value="Acetyl-CoA synthetase-like"/>
    <property type="match status" value="1"/>
</dbReference>
<dbReference type="InterPro" id="IPR000873">
    <property type="entry name" value="AMP-dep_synth/lig_dom"/>
</dbReference>
<evidence type="ECO:0000256" key="1">
    <source>
        <dbReference type="SAM" id="MobiDB-lite"/>
    </source>
</evidence>
<dbReference type="InterPro" id="IPR042099">
    <property type="entry name" value="ANL_N_sf"/>
</dbReference>
<evidence type="ECO:0000313" key="3">
    <source>
        <dbReference type="EMBL" id="WLQ40550.1"/>
    </source>
</evidence>
<dbReference type="EMBL" id="CP120992">
    <property type="protein sequence ID" value="WLQ40550.1"/>
    <property type="molecule type" value="Genomic_DNA"/>
</dbReference>